<accession>A0A6J4E842</accession>
<dbReference type="InterPro" id="IPR051466">
    <property type="entry name" value="D-amino_acid_metab_enzyme"/>
</dbReference>
<dbReference type="EMBL" id="BQKM01000011">
    <property type="protein sequence ID" value="GJN54378.1"/>
    <property type="molecule type" value="Genomic_DNA"/>
</dbReference>
<name>A0A6J4E842_9PSED</name>
<dbReference type="GO" id="GO:0036088">
    <property type="term" value="P:D-serine catabolic process"/>
    <property type="evidence" value="ECO:0007669"/>
    <property type="project" value="TreeGrafter"/>
</dbReference>
<dbReference type="SUPFAM" id="SSF51419">
    <property type="entry name" value="PLP-binding barrel"/>
    <property type="match status" value="1"/>
</dbReference>
<dbReference type="Proteomes" id="UP000509383">
    <property type="component" value="Chromosome"/>
</dbReference>
<organism evidence="2 4">
    <name type="scientific">Pseudomonas tohonis</name>
    <dbReference type="NCBI Taxonomy" id="2725477"/>
    <lineage>
        <taxon>Bacteria</taxon>
        <taxon>Pseudomonadati</taxon>
        <taxon>Pseudomonadota</taxon>
        <taxon>Gammaproteobacteria</taxon>
        <taxon>Pseudomonadales</taxon>
        <taxon>Pseudomonadaceae</taxon>
        <taxon>Pseudomonas</taxon>
    </lineage>
</organism>
<dbReference type="KEGG" id="ptw:TUM18999_38060"/>
<reference evidence="2 4" key="1">
    <citation type="submission" date="2020-05" db="EMBL/GenBank/DDBJ databases">
        <title>Characterization of novel class B3 metallo-beta-lactamase from novel Pseudomonas species.</title>
        <authorList>
            <person name="Yamada K."/>
            <person name="Aoki K."/>
            <person name="Ishii Y."/>
        </authorList>
    </citation>
    <scope>NUCLEOTIDE SEQUENCE [LARGE SCALE GENOMIC DNA]</scope>
    <source>
        <strain evidence="2 4">TUM18999</strain>
        <strain evidence="3 5">TUM20286</strain>
    </source>
</reference>
<dbReference type="EMBL" id="AP023189">
    <property type="protein sequence ID" value="BCG25615.1"/>
    <property type="molecule type" value="Genomic_DNA"/>
</dbReference>
<evidence type="ECO:0000259" key="1">
    <source>
        <dbReference type="Pfam" id="PF01168"/>
    </source>
</evidence>
<dbReference type="InterPro" id="IPR029066">
    <property type="entry name" value="PLP-binding_barrel"/>
</dbReference>
<feature type="domain" description="Alanine racemase N-terminal" evidence="1">
    <location>
        <begin position="56"/>
        <end position="292"/>
    </location>
</feature>
<sequence>MNRRKFLVGTAGAGVLLAGVGAWLRPADKGAPYSDYFARLNRELKTQGPMRPVMLIDLDRLDHNIDVVMQSVRRAGKSLRLVEKSLPSPQLLDYIAKRAGTQRLMSFHQPFLNHDAERFPESDILLGKPLPVRSAQLFYEAHRGPFDPARQLQWLLDTPERLAQYLALAKALNIRMRINIELDVGLHRGGVQDTAGLGRMLELIGANPQHLEFAGFMGYDPFVGMGVPGILGSPEALFAKVMTLYDGFVDYARTQHPTLWRPGLTLNTAGSPSYRMHERERTSSEVSVGSALLKPTHYDLPSLEEHQPAAYIATPVLKSTGAVRIPALDGKSALFSWWDPNQRETFFIYGGNWMAEPESPKGLQFNGLYGRSSNQEMINGSHAVGLGVDDQVFLRPTQSESILLQFGDLLAVRDGRIVEQWPVYS</sequence>
<evidence type="ECO:0000313" key="5">
    <source>
        <dbReference type="Proteomes" id="UP001054892"/>
    </source>
</evidence>
<dbReference type="AlphaFoldDB" id="A0A6J4E842"/>
<keyword evidence="5" id="KW-1185">Reference proteome</keyword>
<evidence type="ECO:0000313" key="2">
    <source>
        <dbReference type="EMBL" id="BCG25615.1"/>
    </source>
</evidence>
<evidence type="ECO:0000313" key="3">
    <source>
        <dbReference type="EMBL" id="GJN54378.1"/>
    </source>
</evidence>
<evidence type="ECO:0000313" key="4">
    <source>
        <dbReference type="Proteomes" id="UP000509383"/>
    </source>
</evidence>
<dbReference type="Gene3D" id="3.20.20.10">
    <property type="entry name" value="Alanine racemase"/>
    <property type="match status" value="1"/>
</dbReference>
<protein>
    <recommendedName>
        <fullName evidence="1">Alanine racemase N-terminal domain-containing protein</fullName>
    </recommendedName>
</protein>
<proteinExistence type="predicted"/>
<gene>
    <name evidence="2" type="ORF">TUM18999_38060</name>
    <name evidence="3" type="ORF">TUM20286_41300</name>
</gene>
<dbReference type="PANTHER" id="PTHR28004">
    <property type="entry name" value="ZGC:162816-RELATED"/>
    <property type="match status" value="1"/>
</dbReference>
<dbReference type="InterPro" id="IPR001608">
    <property type="entry name" value="Ala_racemase_N"/>
</dbReference>
<dbReference type="PANTHER" id="PTHR28004:SF2">
    <property type="entry name" value="D-SERINE DEHYDRATASE"/>
    <property type="match status" value="1"/>
</dbReference>
<dbReference type="GO" id="GO:0008721">
    <property type="term" value="F:D-serine ammonia-lyase activity"/>
    <property type="evidence" value="ECO:0007669"/>
    <property type="project" value="TreeGrafter"/>
</dbReference>
<dbReference type="CDD" id="cd06814">
    <property type="entry name" value="PLPDE_III_DSD_D-TA_like_3"/>
    <property type="match status" value="1"/>
</dbReference>
<dbReference type="Pfam" id="PF01168">
    <property type="entry name" value="Ala_racemase_N"/>
    <property type="match status" value="1"/>
</dbReference>
<dbReference type="Proteomes" id="UP001054892">
    <property type="component" value="Unassembled WGS sequence"/>
</dbReference>